<sequence>MEVVLWLIGLCLASAEFAHDYAHIEAFLEQKKFPVRRKYRPMYHIVAPVGWVGYPAGFVFYKSLFHVFYQYHPYNGAWAATHWGHVASKNLVDWKHYPAALVPKDYYEKHGCLAGSALIHNRYLTLFYSGHVISNNATTQTQNVAISADAIMFRKYLYNPVIRTPPFGVGDFRNPKVWRYSQHWYMMVGSATPDYHGKIELYTSTDMFSWNFNKTLAHSFGDMGYMWESPDIIDIDGLDVLILSVQGIEPDGFRFRNSYQTGYLVGKFNYKSLEFEDMEISTTTFHELDHGHDFYAAKTMVAPDGRRLLIGWIGSMNVEVKEAKNGWAHMLTLVRELQLDRYGAIRMYPVRETTKLRSEILESAWYSPGESFRAGYKSFEIQLNATTALRDINLSFEWGVGNQFKIGYSADHRYIGIDRGGHDGVRRADWCPLESVNLRIFIDSSSVELYCGFGEVVFTSRIYPYGLVNVRVGGETNVHITQYKLRRSIGHDKFLLKELKNHYVNKYKAKKV</sequence>
<name>A0ACC0KGL4_CHOFU</name>
<accession>A0ACC0KGL4</accession>
<evidence type="ECO:0000313" key="2">
    <source>
        <dbReference type="Proteomes" id="UP001064048"/>
    </source>
</evidence>
<dbReference type="EMBL" id="CM046106">
    <property type="protein sequence ID" value="KAI8435633.1"/>
    <property type="molecule type" value="Genomic_DNA"/>
</dbReference>
<dbReference type="Proteomes" id="UP001064048">
    <property type="component" value="Chromosome 6"/>
</dbReference>
<protein>
    <submittedName>
        <fullName evidence="1">Uncharacterized protein</fullName>
    </submittedName>
</protein>
<gene>
    <name evidence="1" type="ORF">MSG28_003898</name>
</gene>
<reference evidence="1 2" key="1">
    <citation type="journal article" date="2022" name="Genome Biol. Evol.">
        <title>The Spruce Budworm Genome: Reconstructing the Evolutionary History of Antifreeze Proteins.</title>
        <authorList>
            <person name="Beliveau C."/>
            <person name="Gagne P."/>
            <person name="Picq S."/>
            <person name="Vernygora O."/>
            <person name="Keeling C.I."/>
            <person name="Pinkney K."/>
            <person name="Doucet D."/>
            <person name="Wen F."/>
            <person name="Johnston J.S."/>
            <person name="Maaroufi H."/>
            <person name="Boyle B."/>
            <person name="Laroche J."/>
            <person name="Dewar K."/>
            <person name="Juretic N."/>
            <person name="Blackburn G."/>
            <person name="Nisole A."/>
            <person name="Brunet B."/>
            <person name="Brandao M."/>
            <person name="Lumley L."/>
            <person name="Duan J."/>
            <person name="Quan G."/>
            <person name="Lucarotti C.J."/>
            <person name="Roe A.D."/>
            <person name="Sperling F.A.H."/>
            <person name="Levesque R.C."/>
            <person name="Cusson M."/>
        </authorList>
    </citation>
    <scope>NUCLEOTIDE SEQUENCE [LARGE SCALE GENOMIC DNA]</scope>
    <source>
        <strain evidence="1">Glfc:IPQL:Cfum</strain>
    </source>
</reference>
<organism evidence="1 2">
    <name type="scientific">Choristoneura fumiferana</name>
    <name type="common">Spruce budworm moth</name>
    <name type="synonym">Archips fumiferana</name>
    <dbReference type="NCBI Taxonomy" id="7141"/>
    <lineage>
        <taxon>Eukaryota</taxon>
        <taxon>Metazoa</taxon>
        <taxon>Ecdysozoa</taxon>
        <taxon>Arthropoda</taxon>
        <taxon>Hexapoda</taxon>
        <taxon>Insecta</taxon>
        <taxon>Pterygota</taxon>
        <taxon>Neoptera</taxon>
        <taxon>Endopterygota</taxon>
        <taxon>Lepidoptera</taxon>
        <taxon>Glossata</taxon>
        <taxon>Ditrysia</taxon>
        <taxon>Tortricoidea</taxon>
        <taxon>Tortricidae</taxon>
        <taxon>Tortricinae</taxon>
        <taxon>Choristoneura</taxon>
    </lineage>
</organism>
<keyword evidence="2" id="KW-1185">Reference proteome</keyword>
<comment type="caution">
    <text evidence="1">The sequence shown here is derived from an EMBL/GenBank/DDBJ whole genome shotgun (WGS) entry which is preliminary data.</text>
</comment>
<proteinExistence type="predicted"/>
<evidence type="ECO:0000313" key="1">
    <source>
        <dbReference type="EMBL" id="KAI8435633.1"/>
    </source>
</evidence>